<feature type="compositionally biased region" description="Low complexity" evidence="1">
    <location>
        <begin position="489"/>
        <end position="498"/>
    </location>
</feature>
<evidence type="ECO:0000259" key="2">
    <source>
        <dbReference type="Pfam" id="PF10390"/>
    </source>
</evidence>
<feature type="compositionally biased region" description="Basic and acidic residues" evidence="1">
    <location>
        <begin position="705"/>
        <end position="726"/>
    </location>
</feature>
<feature type="compositionally biased region" description="Pro residues" evidence="1">
    <location>
        <begin position="626"/>
        <end position="641"/>
    </location>
</feature>
<evidence type="ECO:0000313" key="4">
    <source>
        <dbReference type="Proteomes" id="UP001212997"/>
    </source>
</evidence>
<comment type="caution">
    <text evidence="3">The sequence shown here is derived from an EMBL/GenBank/DDBJ whole genome shotgun (WGS) entry which is preliminary data.</text>
</comment>
<feature type="compositionally biased region" description="Low complexity" evidence="1">
    <location>
        <begin position="439"/>
        <end position="459"/>
    </location>
</feature>
<sequence length="929" mass="102679">MPLPSNGVFSLQGHSKPGDTQYSKPKQAMMVRMSSETLDALESQPKLQFEFGDNPGIYVGDTFYSMKATKEALPHELYLRTSSAAKPNMPLKLNAIITGKFLVERELDSKLQDRVRDRTQQAERQRTERKAIILDNAPPQVKGSKVAKKAKAAPPRKPVTVEVKRTITSSIPARPPPPPTPSLMERDPTFRSRLIHCLALKPRLTADVARMVVSSKTEPDANTIKELTVALDQVANQTHQLLTTGEHIDRWKLKSEMWKEVRPFEFPDLKPQERENLSNEATRIFESLRVPSSDPCWSHVRSKSSSTMSSAGSSTDLPPKPEPRKPIQSTKEAKAKKARADAASKRSDTITAKDERVQALRGDTIKSREKAADDSSGAGTPPSAKAVVTRRLPGSGFKANPGSLTPTPPAHDPSRGGSLPPRKPRPGEVKTETSPPGPSALASGSRTGFSSSSTPGSHGLPKKPKDPQGTTAASRVQQDVAREKERRPSPTQSTSTSTAGLKRRVKEEPESEYSERDVSTGSSMLKRRKIGEGHSTPRDRQQQDLRERDRDYEPERSREPEKSAIAKGKERDPSLPKKPDVSMPPPRMTKIKREASPATIPLAKRQAIQGRSPLPTAASPPGRSSLPPPPHARSPLPPNMSPMPYGRSPLGPQHSPAKSINAHERNPSVSSVTQKRDREREREKERDRERERKRTGRRRKRRSGTGREKGIEKEKETGRVIGREEERENVLPLIDQTVPPNLALWIGFRLLCVEEVDGISNGGGVTNGGGGGGGGRDDDVDMDRGSNGVGTPQGMAKINKMISRKPMKPQFPPELPPDPPGLPESSRGLKELYARRYPIYLSAFYRHSYAVSALKKMLGAVEEEEQVVEHEEFVDLLDVDLGDQKQLKVLRVEHERCKAGLKELIEAHQVLIRKHLRRRQEAMASDGES</sequence>
<evidence type="ECO:0000313" key="3">
    <source>
        <dbReference type="EMBL" id="KAJ3484139.1"/>
    </source>
</evidence>
<feature type="compositionally biased region" description="Basic and acidic residues" evidence="1">
    <location>
        <begin position="505"/>
        <end position="518"/>
    </location>
</feature>
<organism evidence="3 4">
    <name type="scientific">Meripilus lineatus</name>
    <dbReference type="NCBI Taxonomy" id="2056292"/>
    <lineage>
        <taxon>Eukaryota</taxon>
        <taxon>Fungi</taxon>
        <taxon>Dikarya</taxon>
        <taxon>Basidiomycota</taxon>
        <taxon>Agaricomycotina</taxon>
        <taxon>Agaricomycetes</taxon>
        <taxon>Polyporales</taxon>
        <taxon>Meripilaceae</taxon>
        <taxon>Meripilus</taxon>
    </lineage>
</organism>
<feature type="domain" description="RNA polymerase II elongation factor ELL N-terminal" evidence="2">
    <location>
        <begin position="91"/>
        <end position="281"/>
    </location>
</feature>
<dbReference type="Pfam" id="PF10390">
    <property type="entry name" value="ELL"/>
    <property type="match status" value="1"/>
</dbReference>
<feature type="compositionally biased region" description="Basic residues" evidence="1">
    <location>
        <begin position="693"/>
        <end position="704"/>
    </location>
</feature>
<feature type="compositionally biased region" description="Polar residues" evidence="1">
    <location>
        <begin position="468"/>
        <end position="477"/>
    </location>
</feature>
<dbReference type="Proteomes" id="UP001212997">
    <property type="component" value="Unassembled WGS sequence"/>
</dbReference>
<feature type="region of interest" description="Disordered" evidence="1">
    <location>
        <begin position="761"/>
        <end position="794"/>
    </location>
</feature>
<feature type="compositionally biased region" description="Polar residues" evidence="1">
    <location>
        <begin position="7"/>
        <end position="23"/>
    </location>
</feature>
<feature type="compositionally biased region" description="Basic and acidic residues" evidence="1">
    <location>
        <begin position="530"/>
        <end position="580"/>
    </location>
</feature>
<reference evidence="3" key="1">
    <citation type="submission" date="2022-07" db="EMBL/GenBank/DDBJ databases">
        <title>Genome Sequence of Physisporinus lineatus.</title>
        <authorList>
            <person name="Buettner E."/>
        </authorList>
    </citation>
    <scope>NUCLEOTIDE SEQUENCE</scope>
    <source>
        <strain evidence="3">VT162</strain>
    </source>
</reference>
<dbReference type="GO" id="GO:0006368">
    <property type="term" value="P:transcription elongation by RNA polymerase II"/>
    <property type="evidence" value="ECO:0007669"/>
    <property type="project" value="InterPro"/>
</dbReference>
<feature type="compositionally biased region" description="Basic and acidic residues" evidence="1">
    <location>
        <begin position="319"/>
        <end position="373"/>
    </location>
</feature>
<dbReference type="InterPro" id="IPR019464">
    <property type="entry name" value="ELL_N"/>
</dbReference>
<name>A0AAD5V2U3_9APHY</name>
<gene>
    <name evidence="3" type="ORF">NLI96_g5837</name>
</gene>
<feature type="region of interest" description="Disordered" evidence="1">
    <location>
        <begin position="137"/>
        <end position="160"/>
    </location>
</feature>
<keyword evidence="4" id="KW-1185">Reference proteome</keyword>
<dbReference type="AlphaFoldDB" id="A0AAD5V2U3"/>
<protein>
    <recommendedName>
        <fullName evidence="2">RNA polymerase II elongation factor ELL N-terminal domain-containing protein</fullName>
    </recommendedName>
</protein>
<dbReference type="Gene3D" id="1.10.10.2670">
    <property type="entry name" value="E3 ubiquitin-protein ligase"/>
    <property type="match status" value="1"/>
</dbReference>
<dbReference type="InterPro" id="IPR042065">
    <property type="entry name" value="E3_ELL-like"/>
</dbReference>
<evidence type="ECO:0000256" key="1">
    <source>
        <dbReference type="SAM" id="MobiDB-lite"/>
    </source>
</evidence>
<feature type="compositionally biased region" description="Basic and acidic residues" evidence="1">
    <location>
        <begin position="674"/>
        <end position="692"/>
    </location>
</feature>
<dbReference type="EMBL" id="JANAWD010000200">
    <property type="protein sequence ID" value="KAJ3484139.1"/>
    <property type="molecule type" value="Genomic_DNA"/>
</dbReference>
<dbReference type="GO" id="GO:0008023">
    <property type="term" value="C:transcription elongation factor complex"/>
    <property type="evidence" value="ECO:0007669"/>
    <property type="project" value="InterPro"/>
</dbReference>
<accession>A0AAD5V2U3</accession>
<feature type="compositionally biased region" description="Gly residues" evidence="1">
    <location>
        <begin position="761"/>
        <end position="774"/>
    </location>
</feature>
<feature type="compositionally biased region" description="Low complexity" evidence="1">
    <location>
        <begin position="303"/>
        <end position="314"/>
    </location>
</feature>
<feature type="region of interest" description="Disordered" evidence="1">
    <location>
        <begin position="292"/>
        <end position="726"/>
    </location>
</feature>
<proteinExistence type="predicted"/>
<feature type="region of interest" description="Disordered" evidence="1">
    <location>
        <begin position="1"/>
        <end position="23"/>
    </location>
</feature>